<evidence type="ECO:0000313" key="2">
    <source>
        <dbReference type="EMBL" id="OXA46079.1"/>
    </source>
</evidence>
<evidence type="ECO:0000256" key="1">
    <source>
        <dbReference type="SAM" id="Phobius"/>
    </source>
</evidence>
<reference evidence="2 3" key="1">
    <citation type="submission" date="2015-12" db="EMBL/GenBank/DDBJ databases">
        <title>The genome of Folsomia candida.</title>
        <authorList>
            <person name="Faddeeva A."/>
            <person name="Derks M.F."/>
            <person name="Anvar Y."/>
            <person name="Smit S."/>
            <person name="Van Straalen N."/>
            <person name="Roelofs D."/>
        </authorList>
    </citation>
    <scope>NUCLEOTIDE SEQUENCE [LARGE SCALE GENOMIC DNA]</scope>
    <source>
        <strain evidence="2 3">VU population</strain>
        <tissue evidence="2">Whole body</tissue>
    </source>
</reference>
<accession>A0A226DLL7</accession>
<name>A0A226DLL7_FOLCA</name>
<dbReference type="EMBL" id="LNIX01000016">
    <property type="protein sequence ID" value="OXA46079.1"/>
    <property type="molecule type" value="Genomic_DNA"/>
</dbReference>
<sequence>MFSKIFPLFALQICSFAIIYSLALSRHRSSQVAVFSLQDLMKNLSNCDVQLMHSGNSNSQLSVTDLSFVSKIIFMPYYESDPRVELLAYSANTSLNVLNSRVSPCQLGFIIFNNLDEHSHDTIGERLNYWITLASEDYLYYQSSNSLFPLLKRVKTSVPNANAIITLVTTSPISKLFRRLEDRNFVERCVHLFIIVALPGKNFEVCFPTANLKDKLLFGIPYHDYYVTMACLPEIYVSEENYVSSVKKLALQWEGWCVSKKIASVINSNKNLTLGQNFACRFKWRMIELKMTRPFSSHDVILKLIVTRNEGYQFLTCYAEPYISFDFYLFPYKVAIWISLCISICIVVTTTTVVQRLPSRSEKQVFNPWLFVLATLFEETGFLPSKIEKLDFFRISLGIWSLMSVTLTNSYNGLMITEVNAPNKVFHPENFDHLWCQTHFQTILKHLPTPKPRSSWRSKLVISGVEKEIQEFDSFQSHISRLYWLAKDSSFKLTKNYKSKIVNINVSDKCYRLLSPMPEGFGKTVPEYLDVLQRLADVFDSNPHNNIIFRDLNVYNFRHAFYPKGFNYISHTDLKYQRQIESEVVQCGKTVFVAKSSEIKSEYEFLSKQYHSKKLFVSSQGKHKFPTWLDFRHPRSSRVVRRFKSIMEAGIWPRLERAEIRRKNVNRTAVMKIKQPKGVELRNIGTLGGALATVFVLVGGLLGVAILLFIVEDRSHVGGLLMGMICSESVVYRIRKNYSREDPA</sequence>
<keyword evidence="1" id="KW-0812">Transmembrane</keyword>
<dbReference type="AlphaFoldDB" id="A0A226DLL7"/>
<keyword evidence="3" id="KW-1185">Reference proteome</keyword>
<feature type="transmembrane region" description="Helical" evidence="1">
    <location>
        <begin position="684"/>
        <end position="711"/>
    </location>
</feature>
<protein>
    <submittedName>
        <fullName evidence="2">Uncharacterized protein</fullName>
    </submittedName>
</protein>
<keyword evidence="1" id="KW-0472">Membrane</keyword>
<gene>
    <name evidence="2" type="ORF">Fcan01_19158</name>
</gene>
<evidence type="ECO:0000313" key="3">
    <source>
        <dbReference type="Proteomes" id="UP000198287"/>
    </source>
</evidence>
<proteinExistence type="predicted"/>
<dbReference type="Proteomes" id="UP000198287">
    <property type="component" value="Unassembled WGS sequence"/>
</dbReference>
<comment type="caution">
    <text evidence="2">The sequence shown here is derived from an EMBL/GenBank/DDBJ whole genome shotgun (WGS) entry which is preliminary data.</text>
</comment>
<organism evidence="2 3">
    <name type="scientific">Folsomia candida</name>
    <name type="common">Springtail</name>
    <dbReference type="NCBI Taxonomy" id="158441"/>
    <lineage>
        <taxon>Eukaryota</taxon>
        <taxon>Metazoa</taxon>
        <taxon>Ecdysozoa</taxon>
        <taxon>Arthropoda</taxon>
        <taxon>Hexapoda</taxon>
        <taxon>Collembola</taxon>
        <taxon>Entomobryomorpha</taxon>
        <taxon>Isotomoidea</taxon>
        <taxon>Isotomidae</taxon>
        <taxon>Proisotominae</taxon>
        <taxon>Folsomia</taxon>
    </lineage>
</organism>
<keyword evidence="1" id="KW-1133">Transmembrane helix</keyword>